<comment type="subcellular location">
    <subcellularLocation>
        <location evidence="1">Cell surface</location>
    </subcellularLocation>
</comment>
<keyword evidence="3" id="KW-0812">Transmembrane</keyword>
<keyword evidence="3" id="KW-0472">Membrane</keyword>
<sequence length="219" mass="25030">MTLKSLDDKFMKKKKKSILKKILLLALIMALTIGGYYFYRNYQILKQVHQYEEQVTEAVQKENIPQHKDLVLGIIFTETKGENNDPMQSSESKSGYPNQIEESQESIDQGVAFLAKAIKKAEAEGCDLWTAVQAYNFGLNYIDYVAENGGTNSLQLAEHYSKSKLSPKLGNDTQTKYRYLSLHSVFYNGGYLYHNGGNFFYADLVKANEKKIKQTNFLF</sequence>
<feature type="transmembrane region" description="Helical" evidence="3">
    <location>
        <begin position="21"/>
        <end position="39"/>
    </location>
</feature>
<keyword evidence="6" id="KW-1185">Reference proteome</keyword>
<feature type="region of interest" description="Disordered" evidence="2">
    <location>
        <begin position="81"/>
        <end position="100"/>
    </location>
</feature>
<dbReference type="Proteomes" id="UP001501577">
    <property type="component" value="Unassembled WGS sequence"/>
</dbReference>
<dbReference type="SUPFAM" id="SSF53955">
    <property type="entry name" value="Lysozyme-like"/>
    <property type="match status" value="1"/>
</dbReference>
<dbReference type="EMBL" id="BAAAXQ010000048">
    <property type="protein sequence ID" value="GAA3019216.1"/>
    <property type="molecule type" value="Genomic_DNA"/>
</dbReference>
<gene>
    <name evidence="5" type="ORF">GCM10019998_14550</name>
</gene>
<organism evidence="5 6">
    <name type="scientific">Tetragenococcus solitarius</name>
    <dbReference type="NCBI Taxonomy" id="71453"/>
    <lineage>
        <taxon>Bacteria</taxon>
        <taxon>Bacillati</taxon>
        <taxon>Bacillota</taxon>
        <taxon>Bacilli</taxon>
        <taxon>Lactobacillales</taxon>
        <taxon>Enterococcaceae</taxon>
        <taxon>Tetragenococcus</taxon>
    </lineage>
</organism>
<proteinExistence type="predicted"/>
<comment type="caution">
    <text evidence="5">The sequence shown here is derived from an EMBL/GenBank/DDBJ whole genome shotgun (WGS) entry which is preliminary data.</text>
</comment>
<dbReference type="InterPro" id="IPR047194">
    <property type="entry name" value="CwlT-like_lysozyme"/>
</dbReference>
<dbReference type="Gene3D" id="1.10.530.10">
    <property type="match status" value="1"/>
</dbReference>
<evidence type="ECO:0000313" key="6">
    <source>
        <dbReference type="Proteomes" id="UP001501577"/>
    </source>
</evidence>
<feature type="compositionally biased region" description="Polar residues" evidence="2">
    <location>
        <begin position="85"/>
        <end position="100"/>
    </location>
</feature>
<name>A0ABP6KR09_9ENTE</name>
<reference evidence="6" key="1">
    <citation type="journal article" date="2019" name="Int. J. Syst. Evol. Microbiol.">
        <title>The Global Catalogue of Microorganisms (GCM) 10K type strain sequencing project: providing services to taxonomists for standard genome sequencing and annotation.</title>
        <authorList>
            <consortium name="The Broad Institute Genomics Platform"/>
            <consortium name="The Broad Institute Genome Sequencing Center for Infectious Disease"/>
            <person name="Wu L."/>
            <person name="Ma J."/>
        </authorList>
    </citation>
    <scope>NUCLEOTIDE SEQUENCE [LARGE SCALE GENOMIC DNA]</scope>
    <source>
        <strain evidence="6">JCM 8736</strain>
    </source>
</reference>
<dbReference type="Pfam" id="PF13702">
    <property type="entry name" value="Lysozyme_like"/>
    <property type="match status" value="1"/>
</dbReference>
<evidence type="ECO:0000259" key="4">
    <source>
        <dbReference type="Pfam" id="PF13702"/>
    </source>
</evidence>
<evidence type="ECO:0000256" key="2">
    <source>
        <dbReference type="SAM" id="MobiDB-lite"/>
    </source>
</evidence>
<evidence type="ECO:0000313" key="5">
    <source>
        <dbReference type="EMBL" id="GAA3019216.1"/>
    </source>
</evidence>
<evidence type="ECO:0000256" key="3">
    <source>
        <dbReference type="SAM" id="Phobius"/>
    </source>
</evidence>
<keyword evidence="3" id="KW-1133">Transmembrane helix</keyword>
<protein>
    <submittedName>
        <fullName evidence="5">Lysozyme family protein</fullName>
    </submittedName>
</protein>
<dbReference type="InterPro" id="IPR023346">
    <property type="entry name" value="Lysozyme-like_dom_sf"/>
</dbReference>
<evidence type="ECO:0000256" key="1">
    <source>
        <dbReference type="ARBA" id="ARBA00004241"/>
    </source>
</evidence>
<dbReference type="CDD" id="cd16891">
    <property type="entry name" value="CwlT-like"/>
    <property type="match status" value="1"/>
</dbReference>
<accession>A0ABP6KR09</accession>
<feature type="domain" description="CwlT-like lysozyme" evidence="4">
    <location>
        <begin position="46"/>
        <end position="208"/>
    </location>
</feature>